<name>X1PTC1_9ZZZZ</name>
<gene>
    <name evidence="1" type="ORF">S12H4_09609</name>
</gene>
<dbReference type="EMBL" id="BARW01003931">
    <property type="protein sequence ID" value="GAI59078.1"/>
    <property type="molecule type" value="Genomic_DNA"/>
</dbReference>
<organism evidence="1">
    <name type="scientific">marine sediment metagenome</name>
    <dbReference type="NCBI Taxonomy" id="412755"/>
    <lineage>
        <taxon>unclassified sequences</taxon>
        <taxon>metagenomes</taxon>
        <taxon>ecological metagenomes</taxon>
    </lineage>
</organism>
<accession>X1PTC1</accession>
<proteinExistence type="predicted"/>
<dbReference type="AlphaFoldDB" id="X1PTC1"/>
<sequence length="152" mass="16308">MQAYNQPVALALAEVSDVEIVYYGSPVGIGDTCWVAVEFKYEGPATTKTIYAAIGNVRPYWPYDFDEILFASKSLDIPYCGWLTTIQTLVQIPITPAIDPAGSPYDLYAKVDGLFPAESPFYENVIVISGAPPPPPSYSTGGATTVKTSSGV</sequence>
<protein>
    <submittedName>
        <fullName evidence="1">Uncharacterized protein</fullName>
    </submittedName>
</protein>
<comment type="caution">
    <text evidence="1">The sequence shown here is derived from an EMBL/GenBank/DDBJ whole genome shotgun (WGS) entry which is preliminary data.</text>
</comment>
<evidence type="ECO:0000313" key="1">
    <source>
        <dbReference type="EMBL" id="GAI59078.1"/>
    </source>
</evidence>
<reference evidence="1" key="1">
    <citation type="journal article" date="2014" name="Front. Microbiol.">
        <title>High frequency of phylogenetically diverse reductive dehalogenase-homologous genes in deep subseafloor sedimentary metagenomes.</title>
        <authorList>
            <person name="Kawai M."/>
            <person name="Futagami T."/>
            <person name="Toyoda A."/>
            <person name="Takaki Y."/>
            <person name="Nishi S."/>
            <person name="Hori S."/>
            <person name="Arai W."/>
            <person name="Tsubouchi T."/>
            <person name="Morono Y."/>
            <person name="Uchiyama I."/>
            <person name="Ito T."/>
            <person name="Fujiyama A."/>
            <person name="Inagaki F."/>
            <person name="Takami H."/>
        </authorList>
    </citation>
    <scope>NUCLEOTIDE SEQUENCE</scope>
    <source>
        <strain evidence="1">Expedition CK06-06</strain>
    </source>
</reference>